<gene>
    <name evidence="1" type="ORF">CPB84DRAFT_1788759</name>
</gene>
<name>A0A9P5NE23_GYMJU</name>
<dbReference type="Proteomes" id="UP000724874">
    <property type="component" value="Unassembled WGS sequence"/>
</dbReference>
<dbReference type="EMBL" id="JADNYJ010000105">
    <property type="protein sequence ID" value="KAF8884882.1"/>
    <property type="molecule type" value="Genomic_DNA"/>
</dbReference>
<keyword evidence="2" id="KW-1185">Reference proteome</keyword>
<dbReference type="AlphaFoldDB" id="A0A9P5NE23"/>
<reference evidence="1" key="1">
    <citation type="submission" date="2020-11" db="EMBL/GenBank/DDBJ databases">
        <authorList>
            <consortium name="DOE Joint Genome Institute"/>
            <person name="Ahrendt S."/>
            <person name="Riley R."/>
            <person name="Andreopoulos W."/>
            <person name="LaButti K."/>
            <person name="Pangilinan J."/>
            <person name="Ruiz-duenas F.J."/>
            <person name="Barrasa J.M."/>
            <person name="Sanchez-Garcia M."/>
            <person name="Camarero S."/>
            <person name="Miyauchi S."/>
            <person name="Serrano A."/>
            <person name="Linde D."/>
            <person name="Babiker R."/>
            <person name="Drula E."/>
            <person name="Ayuso-Fernandez I."/>
            <person name="Pacheco R."/>
            <person name="Padilla G."/>
            <person name="Ferreira P."/>
            <person name="Barriuso J."/>
            <person name="Kellner H."/>
            <person name="Castanera R."/>
            <person name="Alfaro M."/>
            <person name="Ramirez L."/>
            <person name="Pisabarro A.G."/>
            <person name="Kuo A."/>
            <person name="Tritt A."/>
            <person name="Lipzen A."/>
            <person name="He G."/>
            <person name="Yan M."/>
            <person name="Ng V."/>
            <person name="Cullen D."/>
            <person name="Martin F."/>
            <person name="Rosso M.-N."/>
            <person name="Henrissat B."/>
            <person name="Hibbett D."/>
            <person name="Martinez A.T."/>
            <person name="Grigoriev I.V."/>
        </authorList>
    </citation>
    <scope>NUCLEOTIDE SEQUENCE</scope>
    <source>
        <strain evidence="1">AH 44721</strain>
    </source>
</reference>
<organism evidence="1 2">
    <name type="scientific">Gymnopilus junonius</name>
    <name type="common">Spectacular rustgill mushroom</name>
    <name type="synonym">Gymnopilus spectabilis subsp. junonius</name>
    <dbReference type="NCBI Taxonomy" id="109634"/>
    <lineage>
        <taxon>Eukaryota</taxon>
        <taxon>Fungi</taxon>
        <taxon>Dikarya</taxon>
        <taxon>Basidiomycota</taxon>
        <taxon>Agaricomycotina</taxon>
        <taxon>Agaricomycetes</taxon>
        <taxon>Agaricomycetidae</taxon>
        <taxon>Agaricales</taxon>
        <taxon>Agaricineae</taxon>
        <taxon>Hymenogastraceae</taxon>
        <taxon>Gymnopilus</taxon>
    </lineage>
</organism>
<comment type="caution">
    <text evidence="1">The sequence shown here is derived from an EMBL/GenBank/DDBJ whole genome shotgun (WGS) entry which is preliminary data.</text>
</comment>
<evidence type="ECO:0000313" key="2">
    <source>
        <dbReference type="Proteomes" id="UP000724874"/>
    </source>
</evidence>
<accession>A0A9P5NE23</accession>
<proteinExistence type="predicted"/>
<protein>
    <submittedName>
        <fullName evidence="1">Uncharacterized protein</fullName>
    </submittedName>
</protein>
<evidence type="ECO:0000313" key="1">
    <source>
        <dbReference type="EMBL" id="KAF8884882.1"/>
    </source>
</evidence>
<sequence length="74" mass="8362">MALTLFVLPCRWARGQFRLSMGVAESTFFMDSESMSKMLSAVHTESRSSKSTFSFFFEVLCLFTTSMSHLLSST</sequence>